<gene>
    <name evidence="1" type="ORF">Pla123a_09690</name>
</gene>
<evidence type="ECO:0000313" key="1">
    <source>
        <dbReference type="EMBL" id="TWT78179.1"/>
    </source>
</evidence>
<accession>A0A5C5YT72</accession>
<dbReference type="RefSeq" id="WP_146584433.1">
    <property type="nucleotide sequence ID" value="NZ_SJPO01000002.1"/>
</dbReference>
<comment type="caution">
    <text evidence="1">The sequence shown here is derived from an EMBL/GenBank/DDBJ whole genome shotgun (WGS) entry which is preliminary data.</text>
</comment>
<protein>
    <submittedName>
        <fullName evidence="1">Uncharacterized protein</fullName>
    </submittedName>
</protein>
<sequence length="94" mass="9422">MKNACLALAAAIAVTSCSGCCVCRRLFKPRPAVIQPAPLCAPSPSCCPSAPCGSCDSCGCDSGMSVSNYGDAGLSYPMESAPMMYGNPSLPPGP</sequence>
<evidence type="ECO:0000313" key="2">
    <source>
        <dbReference type="Proteomes" id="UP000318478"/>
    </source>
</evidence>
<reference evidence="1 2" key="1">
    <citation type="submission" date="2019-02" db="EMBL/GenBank/DDBJ databases">
        <title>Deep-cultivation of Planctomycetes and their phenomic and genomic characterization uncovers novel biology.</title>
        <authorList>
            <person name="Wiegand S."/>
            <person name="Jogler M."/>
            <person name="Boedeker C."/>
            <person name="Pinto D."/>
            <person name="Vollmers J."/>
            <person name="Rivas-Marin E."/>
            <person name="Kohn T."/>
            <person name="Peeters S.H."/>
            <person name="Heuer A."/>
            <person name="Rast P."/>
            <person name="Oberbeckmann S."/>
            <person name="Bunk B."/>
            <person name="Jeske O."/>
            <person name="Meyerdierks A."/>
            <person name="Storesund J.E."/>
            <person name="Kallscheuer N."/>
            <person name="Luecker S."/>
            <person name="Lage O.M."/>
            <person name="Pohl T."/>
            <person name="Merkel B.J."/>
            <person name="Hornburger P."/>
            <person name="Mueller R.-W."/>
            <person name="Bruemmer F."/>
            <person name="Labrenz M."/>
            <person name="Spormann A.M."/>
            <person name="Op Den Camp H."/>
            <person name="Overmann J."/>
            <person name="Amann R."/>
            <person name="Jetten M.S.M."/>
            <person name="Mascher T."/>
            <person name="Medema M.H."/>
            <person name="Devos D.P."/>
            <person name="Kaster A.-K."/>
            <person name="Ovreas L."/>
            <person name="Rohde M."/>
            <person name="Galperin M.Y."/>
            <person name="Jogler C."/>
        </authorList>
    </citation>
    <scope>NUCLEOTIDE SEQUENCE [LARGE SCALE GENOMIC DNA]</scope>
    <source>
        <strain evidence="1 2">Pla123a</strain>
    </source>
</reference>
<organism evidence="1 2">
    <name type="scientific">Posidoniimonas polymericola</name>
    <dbReference type="NCBI Taxonomy" id="2528002"/>
    <lineage>
        <taxon>Bacteria</taxon>
        <taxon>Pseudomonadati</taxon>
        <taxon>Planctomycetota</taxon>
        <taxon>Planctomycetia</taxon>
        <taxon>Pirellulales</taxon>
        <taxon>Lacipirellulaceae</taxon>
        <taxon>Posidoniimonas</taxon>
    </lineage>
</organism>
<dbReference type="Proteomes" id="UP000318478">
    <property type="component" value="Unassembled WGS sequence"/>
</dbReference>
<dbReference type="PROSITE" id="PS51257">
    <property type="entry name" value="PROKAR_LIPOPROTEIN"/>
    <property type="match status" value="1"/>
</dbReference>
<proteinExistence type="predicted"/>
<dbReference type="EMBL" id="SJPO01000002">
    <property type="protein sequence ID" value="TWT78179.1"/>
    <property type="molecule type" value="Genomic_DNA"/>
</dbReference>
<name>A0A5C5YT72_9BACT</name>
<dbReference type="AlphaFoldDB" id="A0A5C5YT72"/>
<dbReference type="OrthoDB" id="9975861at2"/>
<keyword evidence="2" id="KW-1185">Reference proteome</keyword>